<keyword evidence="1" id="KW-0812">Transmembrane</keyword>
<protein>
    <recommendedName>
        <fullName evidence="4">Holin-like toxin</fullName>
    </recommendedName>
</protein>
<evidence type="ECO:0008006" key="4">
    <source>
        <dbReference type="Google" id="ProtNLM"/>
    </source>
</evidence>
<evidence type="ECO:0000256" key="1">
    <source>
        <dbReference type="SAM" id="Phobius"/>
    </source>
</evidence>
<keyword evidence="1" id="KW-0472">Membrane</keyword>
<dbReference type="AlphaFoldDB" id="A0A918CZQ1"/>
<organism evidence="2 3">
    <name type="scientific">Oceanobacillus indicireducens</name>
    <dbReference type="NCBI Taxonomy" id="1004261"/>
    <lineage>
        <taxon>Bacteria</taxon>
        <taxon>Bacillati</taxon>
        <taxon>Bacillota</taxon>
        <taxon>Bacilli</taxon>
        <taxon>Bacillales</taxon>
        <taxon>Bacillaceae</taxon>
        <taxon>Oceanobacillus</taxon>
    </lineage>
</organism>
<evidence type="ECO:0000313" key="2">
    <source>
        <dbReference type="EMBL" id="GGN52082.1"/>
    </source>
</evidence>
<sequence>MGGDHFPEKGGGNMVTYLELIKLLIDFGSFIAISLGTIVAIIAIVVTNKNK</sequence>
<keyword evidence="1" id="KW-1133">Transmembrane helix</keyword>
<feature type="transmembrane region" description="Helical" evidence="1">
    <location>
        <begin position="20"/>
        <end position="46"/>
    </location>
</feature>
<reference evidence="2" key="2">
    <citation type="submission" date="2020-09" db="EMBL/GenBank/DDBJ databases">
        <authorList>
            <person name="Sun Q."/>
            <person name="Ohkuma M."/>
        </authorList>
    </citation>
    <scope>NUCLEOTIDE SEQUENCE</scope>
    <source>
        <strain evidence="2">JCM 17251</strain>
    </source>
</reference>
<dbReference type="EMBL" id="BMOS01000003">
    <property type="protein sequence ID" value="GGN52082.1"/>
    <property type="molecule type" value="Genomic_DNA"/>
</dbReference>
<name>A0A918CZQ1_9BACI</name>
<proteinExistence type="predicted"/>
<comment type="caution">
    <text evidence="2">The sequence shown here is derived from an EMBL/GenBank/DDBJ whole genome shotgun (WGS) entry which is preliminary data.</text>
</comment>
<keyword evidence="3" id="KW-1185">Reference proteome</keyword>
<evidence type="ECO:0000313" key="3">
    <source>
        <dbReference type="Proteomes" id="UP000624041"/>
    </source>
</evidence>
<reference evidence="2" key="1">
    <citation type="journal article" date="2014" name="Int. J. Syst. Evol. Microbiol.">
        <title>Complete genome sequence of Corynebacterium casei LMG S-19264T (=DSM 44701T), isolated from a smear-ripened cheese.</title>
        <authorList>
            <consortium name="US DOE Joint Genome Institute (JGI-PGF)"/>
            <person name="Walter F."/>
            <person name="Albersmeier A."/>
            <person name="Kalinowski J."/>
            <person name="Ruckert C."/>
        </authorList>
    </citation>
    <scope>NUCLEOTIDE SEQUENCE</scope>
    <source>
        <strain evidence="2">JCM 17251</strain>
    </source>
</reference>
<accession>A0A918CZQ1</accession>
<dbReference type="Proteomes" id="UP000624041">
    <property type="component" value="Unassembled WGS sequence"/>
</dbReference>
<gene>
    <name evidence="2" type="ORF">GCM10007971_07300</name>
</gene>